<reference evidence="1 2" key="1">
    <citation type="submission" date="2020-04" db="EMBL/GenBank/DDBJ databases">
        <title>Luteolibacter sp. G-1-1-1 isolated from soil.</title>
        <authorList>
            <person name="Dahal R.H."/>
        </authorList>
    </citation>
    <scope>NUCLEOTIDE SEQUENCE [LARGE SCALE GENOMIC DNA]</scope>
    <source>
        <strain evidence="1 2">G-1-1-1</strain>
    </source>
</reference>
<organism evidence="1 2">
    <name type="scientific">Luteolibacter luteus</name>
    <dbReference type="NCBI Taxonomy" id="2728835"/>
    <lineage>
        <taxon>Bacteria</taxon>
        <taxon>Pseudomonadati</taxon>
        <taxon>Verrucomicrobiota</taxon>
        <taxon>Verrucomicrobiia</taxon>
        <taxon>Verrucomicrobiales</taxon>
        <taxon>Verrucomicrobiaceae</taxon>
        <taxon>Luteolibacter</taxon>
    </lineage>
</organism>
<name>A0A858RJ42_9BACT</name>
<proteinExistence type="predicted"/>
<dbReference type="Proteomes" id="UP000501812">
    <property type="component" value="Chromosome"/>
</dbReference>
<sequence length="380" mass="40584">MKHLPPLLLFILPVSAGDIVPPPSTSGGWEWNISVGPSVRNIGSLKINAGSRSGDFILPSLVGESSLVPPPIGEEDEYGDRFYNNGYVRQDEGTSADGSTWYWGYDSAAQVQGDNLMFSASGTQSVVRDATSDPRTGSYSKDSLSGFSPHVQVDLKSPHALGGFRVGFSGSFDFTKVDQSLAFSDFSASQLRDNYRLDYTDIYSLGGVVPPSAPYAGSFGGPGPLIGNLPSTRIITPVLLSSDSAAFTNTVFASFDMDVSSLALGPTFSRSWGPLELALQSGLILNLYRWEGHQSEQLKGTNTAGTTTVARWSEKDSGTKFRTGVYAQADLGYDLTDLIGITAFTRFDTAGEFRAQVGPSIMKVDPGGLSAGFQIRYSLP</sequence>
<dbReference type="RefSeq" id="WP_169455262.1">
    <property type="nucleotide sequence ID" value="NZ_CP051774.1"/>
</dbReference>
<keyword evidence="2" id="KW-1185">Reference proteome</keyword>
<dbReference type="EMBL" id="CP051774">
    <property type="protein sequence ID" value="QJE96862.1"/>
    <property type="molecule type" value="Genomic_DNA"/>
</dbReference>
<evidence type="ECO:0000313" key="1">
    <source>
        <dbReference type="EMBL" id="QJE96862.1"/>
    </source>
</evidence>
<protein>
    <submittedName>
        <fullName evidence="1">Uncharacterized protein</fullName>
    </submittedName>
</protein>
<gene>
    <name evidence="1" type="ORF">HHL09_14065</name>
</gene>
<dbReference type="AlphaFoldDB" id="A0A858RJ42"/>
<dbReference type="KEGG" id="luo:HHL09_14065"/>
<accession>A0A858RJ42</accession>
<evidence type="ECO:0000313" key="2">
    <source>
        <dbReference type="Proteomes" id="UP000501812"/>
    </source>
</evidence>